<dbReference type="PRINTS" id="PR00830">
    <property type="entry name" value="ENDOLAPTASE"/>
</dbReference>
<feature type="compositionally biased region" description="Basic and acidic residues" evidence="16">
    <location>
        <begin position="849"/>
        <end position="858"/>
    </location>
</feature>
<comment type="subunit">
    <text evidence="9 10">Homohexamer. Organized in a ring with a central cavity.</text>
</comment>
<dbReference type="InterPro" id="IPR054594">
    <property type="entry name" value="Lon_lid"/>
</dbReference>
<evidence type="ECO:0000256" key="7">
    <source>
        <dbReference type="ARBA" id="ARBA00022840"/>
    </source>
</evidence>
<evidence type="ECO:0000313" key="19">
    <source>
        <dbReference type="EMBL" id="HDX33239.1"/>
    </source>
</evidence>
<evidence type="ECO:0000256" key="1">
    <source>
        <dbReference type="ARBA" id="ARBA00004496"/>
    </source>
</evidence>
<name>A0A7C1FHZ8_9CHLR</name>
<evidence type="ECO:0000256" key="5">
    <source>
        <dbReference type="ARBA" id="ARBA00022801"/>
    </source>
</evidence>
<feature type="region of interest" description="Disordered" evidence="16">
    <location>
        <begin position="830"/>
        <end position="858"/>
    </location>
</feature>
<evidence type="ECO:0000256" key="2">
    <source>
        <dbReference type="ARBA" id="ARBA00022490"/>
    </source>
</evidence>
<comment type="induction">
    <text evidence="9">By heat shock.</text>
</comment>
<feature type="active site" evidence="9 11">
    <location>
        <position position="726"/>
    </location>
</feature>
<dbReference type="InterPro" id="IPR015947">
    <property type="entry name" value="PUA-like_sf"/>
</dbReference>
<keyword evidence="3 9" id="KW-0645">Protease</keyword>
<comment type="caution">
    <text evidence="19">The sequence shown here is derived from an EMBL/GenBank/DDBJ whole genome shotgun (WGS) entry which is preliminary data.</text>
</comment>
<dbReference type="Gene3D" id="3.40.50.300">
    <property type="entry name" value="P-loop containing nucleotide triphosphate hydrolases"/>
    <property type="match status" value="1"/>
</dbReference>
<feature type="coiled-coil region" evidence="15">
    <location>
        <begin position="263"/>
        <end position="297"/>
    </location>
</feature>
<keyword evidence="2 9" id="KW-0963">Cytoplasm</keyword>
<dbReference type="PROSITE" id="PS51786">
    <property type="entry name" value="LON_PROTEOLYTIC"/>
    <property type="match status" value="1"/>
</dbReference>
<dbReference type="EMBL" id="DSMG01000179">
    <property type="protein sequence ID" value="HDX33239.1"/>
    <property type="molecule type" value="Genomic_DNA"/>
</dbReference>
<evidence type="ECO:0000259" key="18">
    <source>
        <dbReference type="PROSITE" id="PS51787"/>
    </source>
</evidence>
<dbReference type="Pfam" id="PF22667">
    <property type="entry name" value="Lon_lid"/>
    <property type="match status" value="1"/>
</dbReference>
<dbReference type="InterPro" id="IPR004815">
    <property type="entry name" value="Lon_bac/euk-typ"/>
</dbReference>
<dbReference type="SUPFAM" id="SSF54211">
    <property type="entry name" value="Ribosomal protein S5 domain 2-like"/>
    <property type="match status" value="1"/>
</dbReference>
<dbReference type="SUPFAM" id="SSF52540">
    <property type="entry name" value="P-loop containing nucleoside triphosphate hydrolases"/>
    <property type="match status" value="1"/>
</dbReference>
<dbReference type="InterPro" id="IPR014721">
    <property type="entry name" value="Ribsml_uS5_D2-typ_fold_subgr"/>
</dbReference>
<dbReference type="InterPro" id="IPR008268">
    <property type="entry name" value="Peptidase_S16_AS"/>
</dbReference>
<dbReference type="NCBIfam" id="TIGR00763">
    <property type="entry name" value="lon"/>
    <property type="match status" value="1"/>
</dbReference>
<protein>
    <recommendedName>
        <fullName evidence="9 10">Lon protease</fullName>
        <ecNumber evidence="9 10">3.4.21.53</ecNumber>
    </recommendedName>
    <alternativeName>
        <fullName evidence="9">ATP-dependent protease La</fullName>
    </alternativeName>
</protein>
<dbReference type="GO" id="GO:0034605">
    <property type="term" value="P:cellular response to heat"/>
    <property type="evidence" value="ECO:0007669"/>
    <property type="project" value="UniProtKB-UniRule"/>
</dbReference>
<dbReference type="AlphaFoldDB" id="A0A7C1FHZ8"/>
<feature type="region of interest" description="Disordered" evidence="16">
    <location>
        <begin position="1"/>
        <end position="27"/>
    </location>
</feature>
<keyword evidence="15" id="KW-0175">Coiled coil</keyword>
<dbReference type="InterPro" id="IPR003959">
    <property type="entry name" value="ATPase_AAA_core"/>
</dbReference>
<dbReference type="Pfam" id="PF00004">
    <property type="entry name" value="AAA"/>
    <property type="match status" value="1"/>
</dbReference>
<dbReference type="PIRSF" id="PIRSF001174">
    <property type="entry name" value="Lon_proteas"/>
    <property type="match status" value="1"/>
</dbReference>
<feature type="coiled-coil region" evidence="15">
    <location>
        <begin position="361"/>
        <end position="394"/>
    </location>
</feature>
<dbReference type="InterPro" id="IPR046336">
    <property type="entry name" value="Lon_prtase_N_sf"/>
</dbReference>
<keyword evidence="7 9" id="KW-0067">ATP-binding</keyword>
<feature type="active site" evidence="9 11">
    <location>
        <position position="769"/>
    </location>
</feature>
<proteinExistence type="evidence at transcript level"/>
<dbReference type="SUPFAM" id="SSF88697">
    <property type="entry name" value="PUA domain-like"/>
    <property type="match status" value="1"/>
</dbReference>
<dbReference type="GO" id="GO:0043565">
    <property type="term" value="F:sequence-specific DNA binding"/>
    <property type="evidence" value="ECO:0007669"/>
    <property type="project" value="UniProtKB-UniRule"/>
</dbReference>
<dbReference type="GO" id="GO:0016887">
    <property type="term" value="F:ATP hydrolysis activity"/>
    <property type="evidence" value="ECO:0007669"/>
    <property type="project" value="UniProtKB-UniRule"/>
</dbReference>
<dbReference type="GO" id="GO:0005737">
    <property type="term" value="C:cytoplasm"/>
    <property type="evidence" value="ECO:0007669"/>
    <property type="project" value="UniProtKB-SubCell"/>
</dbReference>
<dbReference type="Gene3D" id="1.20.58.1480">
    <property type="match status" value="1"/>
</dbReference>
<evidence type="ECO:0000256" key="6">
    <source>
        <dbReference type="ARBA" id="ARBA00022825"/>
    </source>
</evidence>
<feature type="compositionally biased region" description="Acidic residues" evidence="16">
    <location>
        <begin position="1"/>
        <end position="17"/>
    </location>
</feature>
<evidence type="ECO:0000256" key="16">
    <source>
        <dbReference type="SAM" id="MobiDB-lite"/>
    </source>
</evidence>
<dbReference type="InterPro" id="IPR008269">
    <property type="entry name" value="Lon_proteolytic"/>
</dbReference>
<keyword evidence="8 9" id="KW-0346">Stress response</keyword>
<gene>
    <name evidence="9 19" type="primary">lon</name>
    <name evidence="19" type="ORF">ENQ20_17380</name>
</gene>
<dbReference type="InterPro" id="IPR027543">
    <property type="entry name" value="Lon_bac"/>
</dbReference>
<dbReference type="InterPro" id="IPR003593">
    <property type="entry name" value="AAA+_ATPase"/>
</dbReference>
<feature type="domain" description="Lon proteolytic" evidence="17">
    <location>
        <begin position="639"/>
        <end position="820"/>
    </location>
</feature>
<evidence type="ECO:0000256" key="13">
    <source>
        <dbReference type="PROSITE-ProRule" id="PRU01122"/>
    </source>
</evidence>
<dbReference type="InterPro" id="IPR003111">
    <property type="entry name" value="Lon_prtase_N"/>
</dbReference>
<keyword evidence="6 9" id="KW-0720">Serine protease</keyword>
<comment type="catalytic activity">
    <reaction evidence="9 10 13">
        <text>Hydrolysis of proteins in presence of ATP.</text>
        <dbReference type="EC" id="3.4.21.53"/>
    </reaction>
</comment>
<evidence type="ECO:0000256" key="11">
    <source>
        <dbReference type="PIRSR" id="PIRSR001174-1"/>
    </source>
</evidence>
<dbReference type="SMART" id="SM00464">
    <property type="entry name" value="LON"/>
    <property type="match status" value="1"/>
</dbReference>
<dbReference type="InterPro" id="IPR027417">
    <property type="entry name" value="P-loop_NTPase"/>
</dbReference>
<comment type="subcellular location">
    <subcellularLocation>
        <location evidence="1 9 10">Cytoplasm</location>
    </subcellularLocation>
</comment>
<evidence type="ECO:0000256" key="3">
    <source>
        <dbReference type="ARBA" id="ARBA00022670"/>
    </source>
</evidence>
<dbReference type="Pfam" id="PF05362">
    <property type="entry name" value="Lon_C"/>
    <property type="match status" value="1"/>
</dbReference>
<accession>A0A7C1FHZ8</accession>
<dbReference type="GO" id="GO:0006515">
    <property type="term" value="P:protein quality control for misfolded or incompletely synthesized proteins"/>
    <property type="evidence" value="ECO:0007669"/>
    <property type="project" value="UniProtKB-UniRule"/>
</dbReference>
<dbReference type="Gene3D" id="1.20.5.5270">
    <property type="match status" value="1"/>
</dbReference>
<dbReference type="PROSITE" id="PS01046">
    <property type="entry name" value="LON_SER"/>
    <property type="match status" value="1"/>
</dbReference>
<dbReference type="PANTHER" id="PTHR10046">
    <property type="entry name" value="ATP DEPENDENT LON PROTEASE FAMILY MEMBER"/>
    <property type="match status" value="1"/>
</dbReference>
<keyword evidence="4 9" id="KW-0547">Nucleotide-binding</keyword>
<dbReference type="Gene3D" id="1.10.8.60">
    <property type="match status" value="1"/>
</dbReference>
<organism evidence="19">
    <name type="scientific">Caldilinea aerophila</name>
    <dbReference type="NCBI Taxonomy" id="133453"/>
    <lineage>
        <taxon>Bacteria</taxon>
        <taxon>Bacillati</taxon>
        <taxon>Chloroflexota</taxon>
        <taxon>Caldilineae</taxon>
        <taxon>Caldilineales</taxon>
        <taxon>Caldilineaceae</taxon>
        <taxon>Caldilinea</taxon>
    </lineage>
</organism>
<evidence type="ECO:0000256" key="9">
    <source>
        <dbReference type="HAMAP-Rule" id="MF_01973"/>
    </source>
</evidence>
<comment type="function">
    <text evidence="9">ATP-dependent serine protease that mediates the selective degradation of mutant and abnormal proteins as well as certain short-lived regulatory proteins. Required for cellular homeostasis and for survival from DNA damage and developmental changes induced by stress. Degrades polypeptides processively to yield small peptide fragments that are 5 to 10 amino acids long. Binds to DNA in a double-stranded, site-specific manner.</text>
</comment>
<dbReference type="PROSITE" id="PS51787">
    <property type="entry name" value="LON_N"/>
    <property type="match status" value="1"/>
</dbReference>
<dbReference type="FunFam" id="3.40.50.300:FF:000382">
    <property type="entry name" value="Lon protease homolog 2, peroxisomal"/>
    <property type="match status" value="1"/>
</dbReference>
<dbReference type="GO" id="GO:0004252">
    <property type="term" value="F:serine-type endopeptidase activity"/>
    <property type="evidence" value="ECO:0007669"/>
    <property type="project" value="UniProtKB-UniRule"/>
</dbReference>
<evidence type="ECO:0000259" key="17">
    <source>
        <dbReference type="PROSITE" id="PS51786"/>
    </source>
</evidence>
<dbReference type="CDD" id="cd19500">
    <property type="entry name" value="RecA-like_Lon"/>
    <property type="match status" value="1"/>
</dbReference>
<dbReference type="Gene3D" id="3.30.230.10">
    <property type="match status" value="1"/>
</dbReference>
<keyword evidence="5 9" id="KW-0378">Hydrolase</keyword>
<evidence type="ECO:0000256" key="12">
    <source>
        <dbReference type="PIRSR" id="PIRSR001174-2"/>
    </source>
</evidence>
<comment type="similarity">
    <text evidence="9 10 13 14">Belongs to the peptidase S16 family.</text>
</comment>
<feature type="domain" description="Lon N-terminal" evidence="18">
    <location>
        <begin position="37"/>
        <end position="230"/>
    </location>
</feature>
<evidence type="ECO:0000256" key="8">
    <source>
        <dbReference type="ARBA" id="ARBA00023016"/>
    </source>
</evidence>
<dbReference type="InterPro" id="IPR020568">
    <property type="entry name" value="Ribosomal_Su5_D2-typ_SF"/>
</dbReference>
<dbReference type="SMART" id="SM00382">
    <property type="entry name" value="AAA"/>
    <property type="match status" value="1"/>
</dbReference>
<sequence length="858" mass="97404">MDDWESGEDEVLYESEEFREQNSPIEQRSEPLISDELPVLPLRGVVVYPMMWLPLPVGQERSLRLVEDTLPSNRIIALVTSKDEEIEEPGPDEVYRIGTAAQVHRVLKTPDGTMRLLVQGLERIRLLEFTQEKPYLRARIEILPESIEEGLEMEALMRAVQDLFRRLIELEPQMPDELTIMSINVEDARQLAYLVASSMRLKIEDAQAILEMDQVRNKLLRLIQLLKKEIEVLELGRKIQSEAQGEMERMQREFFLREQMRAIQKELGEEDEQTADIRELEERIAAASMSEEAEREALHELARMRRMPIQAAEYSVIKTYLDLLVSLPWRNATVDNLDISHARKVLDEDHYGLTEIKERILEFLAVRKLRAERRRNQKEEREDLRDKIRREREGLVLCFVGPPGVGKTSLGLSIARAMNRKFVRLALGGVRDEADIRGFRRTYIGAMPGRIIQSLRRVESRNPVFMLDEVDKLGRDFRGDPSSALLEVLDPEQNREFRDHYLDVAFDLSQVLFITTANVLDTIPPALRDRMEIIQLSSYTEDEKVNIAKGYLVPRQIKENGLRPSEVKFTDDALREIIQGYTREAGVRNLERQIGKVCRKIAAGVAAGEIKRGRTIKAKDVATYLGKRRYFDEEIDERLENPGVAIGLVWTEAGGDITFFEATRMPGAKGYILTGQLGDVMKESAQAALSYVRSRAESLGIDPDFFTHSDIHLHIPEGAIPKDGPSAGITMATALASLLTNRPVRPKLGMTGEITLRGKVLPVGGVKEKVLAAARYGLDTVILPRRNNSDLDELPEAVRKQMKFILVDTVDEVLAAALLSSEEIHAVNNGQQAPVSIDGNSHKARRRQPRDIRPSAVM</sequence>
<dbReference type="Gene3D" id="2.30.130.40">
    <property type="entry name" value="LON domain-like"/>
    <property type="match status" value="1"/>
</dbReference>
<evidence type="ECO:0000256" key="4">
    <source>
        <dbReference type="ARBA" id="ARBA00022741"/>
    </source>
</evidence>
<evidence type="ECO:0000256" key="15">
    <source>
        <dbReference type="SAM" id="Coils"/>
    </source>
</evidence>
<dbReference type="HAMAP" id="MF_01973">
    <property type="entry name" value="lon_bact"/>
    <property type="match status" value="1"/>
</dbReference>
<dbReference type="EC" id="3.4.21.53" evidence="9 10"/>
<dbReference type="Pfam" id="PF02190">
    <property type="entry name" value="LON_substr_bdg"/>
    <property type="match status" value="1"/>
</dbReference>
<reference evidence="19" key="1">
    <citation type="journal article" date="2020" name="mSystems">
        <title>Genome- and Community-Level Interaction Insights into Carbon Utilization and Element Cycling Functions of Hydrothermarchaeota in Hydrothermal Sediment.</title>
        <authorList>
            <person name="Zhou Z."/>
            <person name="Liu Y."/>
            <person name="Xu W."/>
            <person name="Pan J."/>
            <person name="Luo Z.H."/>
            <person name="Li M."/>
        </authorList>
    </citation>
    <scope>NUCLEOTIDE SEQUENCE [LARGE SCALE GENOMIC DNA]</scope>
    <source>
        <strain evidence="19">SpSt-289</strain>
    </source>
</reference>
<dbReference type="GO" id="GO:0005524">
    <property type="term" value="F:ATP binding"/>
    <property type="evidence" value="ECO:0007669"/>
    <property type="project" value="UniProtKB-UniRule"/>
</dbReference>
<evidence type="ECO:0000256" key="10">
    <source>
        <dbReference type="PIRNR" id="PIRNR001174"/>
    </source>
</evidence>
<feature type="binding site" evidence="9 12">
    <location>
        <begin position="401"/>
        <end position="408"/>
    </location>
    <ligand>
        <name>ATP</name>
        <dbReference type="ChEBI" id="CHEBI:30616"/>
    </ligand>
</feature>
<evidence type="ECO:0000256" key="14">
    <source>
        <dbReference type="RuleBase" id="RU000591"/>
    </source>
</evidence>
<dbReference type="GO" id="GO:0004176">
    <property type="term" value="F:ATP-dependent peptidase activity"/>
    <property type="evidence" value="ECO:0007669"/>
    <property type="project" value="UniProtKB-UniRule"/>
</dbReference>
<dbReference type="InterPro" id="IPR027065">
    <property type="entry name" value="Lon_Prtase"/>
</dbReference>